<comment type="caution">
    <text evidence="6">The sequence shown here is derived from an EMBL/GenBank/DDBJ whole genome shotgun (WGS) entry which is preliminary data.</text>
</comment>
<evidence type="ECO:0000256" key="3">
    <source>
        <dbReference type="ARBA" id="ARBA00022763"/>
    </source>
</evidence>
<dbReference type="STRING" id="1441469.A0A225AX90"/>
<dbReference type="Pfam" id="PF02144">
    <property type="entry name" value="Rad1"/>
    <property type="match status" value="1"/>
</dbReference>
<dbReference type="InterPro" id="IPR003021">
    <property type="entry name" value="Rad1_Rec1_Rad17"/>
</dbReference>
<accession>A0A225AX90</accession>
<reference evidence="6 7" key="1">
    <citation type="submission" date="2015-06" db="EMBL/GenBank/DDBJ databases">
        <title>Talaromyces atroroseus IBT 11181 draft genome.</title>
        <authorList>
            <person name="Rasmussen K.B."/>
            <person name="Rasmussen S."/>
            <person name="Petersen B."/>
            <person name="Sicheritz-Ponten T."/>
            <person name="Mortensen U.H."/>
            <person name="Thrane U."/>
        </authorList>
    </citation>
    <scope>NUCLEOTIDE SEQUENCE [LARGE SCALE GENOMIC DNA]</scope>
    <source>
        <strain evidence="6 7">IBT 11181</strain>
    </source>
</reference>
<comment type="subcellular location">
    <subcellularLocation>
        <location evidence="1">Nucleus</location>
    </subcellularLocation>
</comment>
<sequence>MEPIFSSISNNAYDLYTLLRCIGFAQKARVQITPDGIRFSVEESRVMQGLVFLDKALFTTYTFNSTPTAGGSQTRNDHNPDDEEPAAYPQFLISLTALLETLQIFGISDTNSVPSFPNAAIQNTPAGAFTNPALLLGRSCTLQYSDVGSPFCITLSESGVTTTCELTTYESDDPTFGSAAGEVDIPLQRDAIVMKIIMRSSWLYNAISELDATTPTVLTISASSKKAPFLTLSSSGGPFSESSVTFSTENETIEGDTHYKSIGDNGPIASKRAKLAPAVTETFQVNPPSTMGPLVKESYRFALIRKAARAMAAATKVSIRGDIQGVLSLQFMIELGSDGKATSEAGVAGVAYPRNVSFVDFRFVPLVGQEDEQQEEEGGGR</sequence>
<evidence type="ECO:0000313" key="6">
    <source>
        <dbReference type="EMBL" id="OKL60239.1"/>
    </source>
</evidence>
<gene>
    <name evidence="6" type="ORF">UA08_04813</name>
</gene>
<dbReference type="Gene3D" id="3.70.10.10">
    <property type="match status" value="1"/>
</dbReference>
<organism evidence="6 7">
    <name type="scientific">Talaromyces atroroseus</name>
    <dbReference type="NCBI Taxonomy" id="1441469"/>
    <lineage>
        <taxon>Eukaryota</taxon>
        <taxon>Fungi</taxon>
        <taxon>Dikarya</taxon>
        <taxon>Ascomycota</taxon>
        <taxon>Pezizomycotina</taxon>
        <taxon>Eurotiomycetes</taxon>
        <taxon>Eurotiomycetidae</taxon>
        <taxon>Eurotiales</taxon>
        <taxon>Trichocomaceae</taxon>
        <taxon>Talaromyces</taxon>
        <taxon>Talaromyces sect. Trachyspermi</taxon>
    </lineage>
</organism>
<keyword evidence="7" id="KW-1185">Reference proteome</keyword>
<dbReference type="Proteomes" id="UP000214365">
    <property type="component" value="Unassembled WGS sequence"/>
</dbReference>
<keyword evidence="3" id="KW-0227">DNA damage</keyword>
<dbReference type="OrthoDB" id="337581at2759"/>
<protein>
    <submittedName>
        <fullName evidence="6">Uncharacterized protein</fullName>
    </submittedName>
</protein>
<dbReference type="PANTHER" id="PTHR10870">
    <property type="entry name" value="CELL CYCLE CHECKPOINT PROTEIN RAD1"/>
    <property type="match status" value="1"/>
</dbReference>
<dbReference type="EMBL" id="LFMY01000006">
    <property type="protein sequence ID" value="OKL60239.1"/>
    <property type="molecule type" value="Genomic_DNA"/>
</dbReference>
<dbReference type="GO" id="GO:0030896">
    <property type="term" value="C:checkpoint clamp complex"/>
    <property type="evidence" value="ECO:0007669"/>
    <property type="project" value="TreeGrafter"/>
</dbReference>
<dbReference type="GO" id="GO:0000077">
    <property type="term" value="P:DNA damage checkpoint signaling"/>
    <property type="evidence" value="ECO:0007669"/>
    <property type="project" value="InterPro"/>
</dbReference>
<evidence type="ECO:0000256" key="1">
    <source>
        <dbReference type="ARBA" id="ARBA00004123"/>
    </source>
</evidence>
<evidence type="ECO:0000256" key="2">
    <source>
        <dbReference type="ARBA" id="ARBA00010991"/>
    </source>
</evidence>
<dbReference type="RefSeq" id="XP_020120360.1">
    <property type="nucleotide sequence ID" value="XM_020267123.1"/>
</dbReference>
<dbReference type="PANTHER" id="PTHR10870:SF0">
    <property type="entry name" value="CELL CYCLE CHECKPOINT PROTEIN RAD1"/>
    <property type="match status" value="1"/>
</dbReference>
<dbReference type="GeneID" id="31004568"/>
<keyword evidence="5" id="KW-0539">Nucleus</keyword>
<evidence type="ECO:0000313" key="7">
    <source>
        <dbReference type="Proteomes" id="UP000214365"/>
    </source>
</evidence>
<dbReference type="PRINTS" id="PR01245">
    <property type="entry name" value="RAD1REC1"/>
</dbReference>
<name>A0A225AX90_TALAT</name>
<evidence type="ECO:0000256" key="5">
    <source>
        <dbReference type="ARBA" id="ARBA00023242"/>
    </source>
</evidence>
<evidence type="ECO:0000256" key="4">
    <source>
        <dbReference type="ARBA" id="ARBA00023204"/>
    </source>
</evidence>
<dbReference type="GO" id="GO:0006281">
    <property type="term" value="P:DNA repair"/>
    <property type="evidence" value="ECO:0007669"/>
    <property type="project" value="UniProtKB-KW"/>
</dbReference>
<proteinExistence type="inferred from homology"/>
<dbReference type="AlphaFoldDB" id="A0A225AX90"/>
<dbReference type="FunFam" id="3.70.10.10:FF:000014">
    <property type="entry name" value="DNA repair protein Rad1, putative"/>
    <property type="match status" value="1"/>
</dbReference>
<keyword evidence="4" id="KW-0234">DNA repair</keyword>
<comment type="similarity">
    <text evidence="2">Belongs to the rad1 family.</text>
</comment>